<dbReference type="InterPro" id="IPR058548">
    <property type="entry name" value="MlaB-like_STAS"/>
</dbReference>
<gene>
    <name evidence="3" type="ORF">GCM10012280_36420</name>
</gene>
<evidence type="ECO:0000259" key="2">
    <source>
        <dbReference type="PROSITE" id="PS50801"/>
    </source>
</evidence>
<feature type="region of interest" description="Disordered" evidence="1">
    <location>
        <begin position="117"/>
        <end position="144"/>
    </location>
</feature>
<reference evidence="3" key="2">
    <citation type="submission" date="2020-09" db="EMBL/GenBank/DDBJ databases">
        <authorList>
            <person name="Sun Q."/>
            <person name="Zhou Y."/>
        </authorList>
    </citation>
    <scope>NUCLEOTIDE SEQUENCE</scope>
    <source>
        <strain evidence="3">CGMCC 4.7201</strain>
    </source>
</reference>
<sequence length="144" mass="14622">MAGSDELPAPPSPGPPGPSSVTGTLVLTLGPAITPDDVPVLCERLSTLLRDGGGHAVALDVGVLTAPDVSTLNALARMQLTAGRLGCTLRLRHARAELRALLALTGLDAVLPLAGSGVEHRGQAEQREEALGVEERGEPGDAVS</sequence>
<dbReference type="InterPro" id="IPR036513">
    <property type="entry name" value="STAS_dom_sf"/>
</dbReference>
<feature type="compositionally biased region" description="Pro residues" evidence="1">
    <location>
        <begin position="8"/>
        <end position="18"/>
    </location>
</feature>
<dbReference type="SUPFAM" id="SSF52091">
    <property type="entry name" value="SpoIIaa-like"/>
    <property type="match status" value="1"/>
</dbReference>
<protein>
    <recommendedName>
        <fullName evidence="2">STAS domain-containing protein</fullName>
    </recommendedName>
</protein>
<comment type="caution">
    <text evidence="3">The sequence shown here is derived from an EMBL/GenBank/DDBJ whole genome shotgun (WGS) entry which is preliminary data.</text>
</comment>
<feature type="domain" description="STAS" evidence="2">
    <location>
        <begin position="23"/>
        <end position="134"/>
    </location>
</feature>
<reference evidence="3" key="1">
    <citation type="journal article" date="2014" name="Int. J. Syst. Evol. Microbiol.">
        <title>Complete genome sequence of Corynebacterium casei LMG S-19264T (=DSM 44701T), isolated from a smear-ripened cheese.</title>
        <authorList>
            <consortium name="US DOE Joint Genome Institute (JGI-PGF)"/>
            <person name="Walter F."/>
            <person name="Albersmeier A."/>
            <person name="Kalinowski J."/>
            <person name="Ruckert C."/>
        </authorList>
    </citation>
    <scope>NUCLEOTIDE SEQUENCE</scope>
    <source>
        <strain evidence="3">CGMCC 4.7201</strain>
    </source>
</reference>
<keyword evidence="4" id="KW-1185">Reference proteome</keyword>
<dbReference type="PROSITE" id="PS50801">
    <property type="entry name" value="STAS"/>
    <property type="match status" value="1"/>
</dbReference>
<evidence type="ECO:0000313" key="4">
    <source>
        <dbReference type="Proteomes" id="UP000641932"/>
    </source>
</evidence>
<dbReference type="Proteomes" id="UP000641932">
    <property type="component" value="Unassembled WGS sequence"/>
</dbReference>
<feature type="region of interest" description="Disordered" evidence="1">
    <location>
        <begin position="1"/>
        <end position="23"/>
    </location>
</feature>
<dbReference type="AlphaFoldDB" id="A0A917ZTE5"/>
<feature type="compositionally biased region" description="Basic and acidic residues" evidence="1">
    <location>
        <begin position="118"/>
        <end position="144"/>
    </location>
</feature>
<dbReference type="InterPro" id="IPR002645">
    <property type="entry name" value="STAS_dom"/>
</dbReference>
<dbReference type="Pfam" id="PF13466">
    <property type="entry name" value="STAS_2"/>
    <property type="match status" value="1"/>
</dbReference>
<dbReference type="EMBL" id="BMMS01000015">
    <property type="protein sequence ID" value="GGO90578.1"/>
    <property type="molecule type" value="Genomic_DNA"/>
</dbReference>
<accession>A0A917ZTE5</accession>
<name>A0A917ZTE5_9ACTN</name>
<proteinExistence type="predicted"/>
<organism evidence="3 4">
    <name type="scientific">Wenjunlia tyrosinilytica</name>
    <dbReference type="NCBI Taxonomy" id="1544741"/>
    <lineage>
        <taxon>Bacteria</taxon>
        <taxon>Bacillati</taxon>
        <taxon>Actinomycetota</taxon>
        <taxon>Actinomycetes</taxon>
        <taxon>Kitasatosporales</taxon>
        <taxon>Streptomycetaceae</taxon>
        <taxon>Wenjunlia</taxon>
    </lineage>
</organism>
<evidence type="ECO:0000313" key="3">
    <source>
        <dbReference type="EMBL" id="GGO90578.1"/>
    </source>
</evidence>
<dbReference type="Gene3D" id="3.30.750.24">
    <property type="entry name" value="STAS domain"/>
    <property type="match status" value="1"/>
</dbReference>
<evidence type="ECO:0000256" key="1">
    <source>
        <dbReference type="SAM" id="MobiDB-lite"/>
    </source>
</evidence>